<comment type="catalytic activity">
    <reaction evidence="11 13">
        <text>L-homoserine + ATP = O-phospho-L-homoserine + ADP + H(+)</text>
        <dbReference type="Rhea" id="RHEA:13985"/>
        <dbReference type="ChEBI" id="CHEBI:15378"/>
        <dbReference type="ChEBI" id="CHEBI:30616"/>
        <dbReference type="ChEBI" id="CHEBI:57476"/>
        <dbReference type="ChEBI" id="CHEBI:57590"/>
        <dbReference type="ChEBI" id="CHEBI:456216"/>
        <dbReference type="EC" id="2.7.1.39"/>
    </reaction>
</comment>
<evidence type="ECO:0000256" key="8">
    <source>
        <dbReference type="ARBA" id="ARBA00022741"/>
    </source>
</evidence>
<dbReference type="InterPro" id="IPR036554">
    <property type="entry name" value="GHMP_kinase_C_sf"/>
</dbReference>
<reference evidence="16 17" key="1">
    <citation type="submission" date="2020-08" db="EMBL/GenBank/DDBJ databases">
        <title>Sequencing the genomes of 1000 actinobacteria strains.</title>
        <authorList>
            <person name="Klenk H.-P."/>
        </authorList>
    </citation>
    <scope>NUCLEOTIDE SEQUENCE [LARGE SCALE GENOMIC DNA]</scope>
    <source>
        <strain evidence="16 17">DSM 105498</strain>
    </source>
</reference>
<dbReference type="InterPro" id="IPR000870">
    <property type="entry name" value="Homoserine_kinase"/>
</dbReference>
<keyword evidence="17" id="KW-1185">Reference proteome</keyword>
<dbReference type="UniPathway" id="UPA00050">
    <property type="reaction ID" value="UER00064"/>
</dbReference>
<dbReference type="NCBIfam" id="TIGR00191">
    <property type="entry name" value="thrB"/>
    <property type="match status" value="1"/>
</dbReference>
<evidence type="ECO:0000256" key="9">
    <source>
        <dbReference type="ARBA" id="ARBA00022777"/>
    </source>
</evidence>
<evidence type="ECO:0000313" key="16">
    <source>
        <dbReference type="EMBL" id="MBB3040754.1"/>
    </source>
</evidence>
<evidence type="ECO:0000256" key="10">
    <source>
        <dbReference type="ARBA" id="ARBA00022840"/>
    </source>
</evidence>
<dbReference type="InterPro" id="IPR014721">
    <property type="entry name" value="Ribsml_uS5_D2-typ_fold_subgr"/>
</dbReference>
<dbReference type="PROSITE" id="PS00627">
    <property type="entry name" value="GHMP_KINASES_ATP"/>
    <property type="match status" value="1"/>
</dbReference>
<name>A0A7W4VSV4_9ACTN</name>
<dbReference type="InterPro" id="IPR006204">
    <property type="entry name" value="GHMP_kinase_N_dom"/>
</dbReference>
<keyword evidence="7 13" id="KW-0791">Threonine biosynthesis</keyword>
<proteinExistence type="inferred from homology"/>
<dbReference type="PIRSF" id="PIRSF000676">
    <property type="entry name" value="Homoser_kin"/>
    <property type="match status" value="1"/>
</dbReference>
<feature type="domain" description="GHMP kinase C-terminal" evidence="15">
    <location>
        <begin position="213"/>
        <end position="283"/>
    </location>
</feature>
<dbReference type="InterPro" id="IPR013750">
    <property type="entry name" value="GHMP_kinase_C_dom"/>
</dbReference>
<dbReference type="GO" id="GO:0004413">
    <property type="term" value="F:homoserine kinase activity"/>
    <property type="evidence" value="ECO:0007669"/>
    <property type="project" value="UniProtKB-UniRule"/>
</dbReference>
<accession>A0A7W4VSV4</accession>
<keyword evidence="6 13" id="KW-0808">Transferase</keyword>
<comment type="similarity">
    <text evidence="2 13">Belongs to the GHMP kinase family. Homoserine kinase subfamily.</text>
</comment>
<dbReference type="Proteomes" id="UP000589626">
    <property type="component" value="Unassembled WGS sequence"/>
</dbReference>
<dbReference type="SUPFAM" id="SSF55060">
    <property type="entry name" value="GHMP Kinase, C-terminal domain"/>
    <property type="match status" value="1"/>
</dbReference>
<dbReference type="EMBL" id="JACHWR010000001">
    <property type="protein sequence ID" value="MBB3040754.1"/>
    <property type="molecule type" value="Genomic_DNA"/>
</dbReference>
<dbReference type="InterPro" id="IPR006203">
    <property type="entry name" value="GHMP_knse_ATP-bd_CS"/>
</dbReference>
<dbReference type="HAMAP" id="MF_00384">
    <property type="entry name" value="Homoser_kinase"/>
    <property type="match status" value="1"/>
</dbReference>
<feature type="domain" description="GHMP kinase N-terminal" evidence="14">
    <location>
        <begin position="65"/>
        <end position="149"/>
    </location>
</feature>
<keyword evidence="9 13" id="KW-0418">Kinase</keyword>
<dbReference type="PRINTS" id="PR00958">
    <property type="entry name" value="HOMSERKINASE"/>
</dbReference>
<comment type="caution">
    <text evidence="16">The sequence shown here is derived from an EMBL/GenBank/DDBJ whole genome shotgun (WGS) entry which is preliminary data.</text>
</comment>
<comment type="pathway">
    <text evidence="1 13">Amino-acid biosynthesis; L-threonine biosynthesis; L-threonine from L-aspartate: step 4/5.</text>
</comment>
<evidence type="ECO:0000256" key="1">
    <source>
        <dbReference type="ARBA" id="ARBA00005015"/>
    </source>
</evidence>
<sequence>MATFVDGPVRVTVPATSANLGPGFDSLGLALSLRDELTAEVIGSGLEVEVTGAGAEDVPRDESHLVVRAMRAAFDLMGAQPPGLRLTCANVIPHARGLGSSSAAIVAGVTLARGLVAGGSLLADDQALFRLAARMEGHPDNVAPAFFGGFTISGCDEDHEFFAVSAAVDPRVQAVAFVPPSSVSTEVARGLLPAEVPHADAAAAAGRSALLVAALAGQPEQLLRATRDYLHQQYRRPAMPDSLDLVDLLRADGVAALVSGAGPTVLAFTDAAGAEALRARCPRGWVGHLLDIETTGARLT</sequence>
<evidence type="ECO:0000256" key="12">
    <source>
        <dbReference type="ARBA" id="ARBA00049954"/>
    </source>
</evidence>
<dbReference type="GO" id="GO:0009088">
    <property type="term" value="P:threonine biosynthetic process"/>
    <property type="evidence" value="ECO:0007669"/>
    <property type="project" value="UniProtKB-UniRule"/>
</dbReference>
<evidence type="ECO:0000256" key="5">
    <source>
        <dbReference type="ARBA" id="ARBA00022605"/>
    </source>
</evidence>
<dbReference type="GO" id="GO:0005737">
    <property type="term" value="C:cytoplasm"/>
    <property type="evidence" value="ECO:0007669"/>
    <property type="project" value="UniProtKB-SubCell"/>
</dbReference>
<keyword evidence="8 13" id="KW-0547">Nucleotide-binding</keyword>
<evidence type="ECO:0000313" key="17">
    <source>
        <dbReference type="Proteomes" id="UP000589626"/>
    </source>
</evidence>
<dbReference type="Pfam" id="PF08544">
    <property type="entry name" value="GHMP_kinases_C"/>
    <property type="match status" value="1"/>
</dbReference>
<dbReference type="Gene3D" id="3.30.70.890">
    <property type="entry name" value="GHMP kinase, C-terminal domain"/>
    <property type="match status" value="1"/>
</dbReference>
<organism evidence="16 17">
    <name type="scientific">Nocardioides soli</name>
    <dbReference type="NCBI Taxonomy" id="1036020"/>
    <lineage>
        <taxon>Bacteria</taxon>
        <taxon>Bacillati</taxon>
        <taxon>Actinomycetota</taxon>
        <taxon>Actinomycetes</taxon>
        <taxon>Propionibacteriales</taxon>
        <taxon>Nocardioidaceae</taxon>
        <taxon>Nocardioides</taxon>
    </lineage>
</organism>
<dbReference type="SUPFAM" id="SSF54211">
    <property type="entry name" value="Ribosomal protein S5 domain 2-like"/>
    <property type="match status" value="1"/>
</dbReference>
<dbReference type="InterPro" id="IPR020568">
    <property type="entry name" value="Ribosomal_Su5_D2-typ_SF"/>
</dbReference>
<dbReference type="Gene3D" id="3.30.230.10">
    <property type="match status" value="1"/>
</dbReference>
<evidence type="ECO:0000256" key="13">
    <source>
        <dbReference type="HAMAP-Rule" id="MF_00384"/>
    </source>
</evidence>
<evidence type="ECO:0000256" key="6">
    <source>
        <dbReference type="ARBA" id="ARBA00022679"/>
    </source>
</evidence>
<dbReference type="Pfam" id="PF00288">
    <property type="entry name" value="GHMP_kinases_N"/>
    <property type="match status" value="1"/>
</dbReference>
<evidence type="ECO:0000256" key="4">
    <source>
        <dbReference type="ARBA" id="ARBA00017858"/>
    </source>
</evidence>
<keyword evidence="5 13" id="KW-0028">Amino-acid biosynthesis</keyword>
<dbReference type="RefSeq" id="WP_183590749.1">
    <property type="nucleotide sequence ID" value="NZ_JACHWR010000001.1"/>
</dbReference>
<evidence type="ECO:0000259" key="14">
    <source>
        <dbReference type="Pfam" id="PF00288"/>
    </source>
</evidence>
<evidence type="ECO:0000256" key="2">
    <source>
        <dbReference type="ARBA" id="ARBA00007370"/>
    </source>
</evidence>
<comment type="function">
    <text evidence="12 13">Catalyzes the ATP-dependent phosphorylation of L-homoserine to L-homoserine phosphate.</text>
</comment>
<protein>
    <recommendedName>
        <fullName evidence="4 13">Homoserine kinase</fullName>
        <shortName evidence="13">HK</shortName>
        <shortName evidence="13">HSK</shortName>
        <ecNumber evidence="3 13">2.7.1.39</ecNumber>
    </recommendedName>
</protein>
<dbReference type="PANTHER" id="PTHR20861:SF1">
    <property type="entry name" value="HOMOSERINE KINASE"/>
    <property type="match status" value="1"/>
</dbReference>
<dbReference type="AlphaFoldDB" id="A0A7W4VSV4"/>
<dbReference type="EC" id="2.7.1.39" evidence="3 13"/>
<feature type="binding site" evidence="13">
    <location>
        <begin position="93"/>
        <end position="103"/>
    </location>
    <ligand>
        <name>ATP</name>
        <dbReference type="ChEBI" id="CHEBI:30616"/>
    </ligand>
</feature>
<keyword evidence="10 13" id="KW-0067">ATP-binding</keyword>
<comment type="subcellular location">
    <subcellularLocation>
        <location evidence="13">Cytoplasm</location>
    </subcellularLocation>
</comment>
<gene>
    <name evidence="13" type="primary">thrB</name>
    <name evidence="16" type="ORF">FHU40_000555</name>
</gene>
<dbReference type="GO" id="GO:0005524">
    <property type="term" value="F:ATP binding"/>
    <property type="evidence" value="ECO:0007669"/>
    <property type="project" value="UniProtKB-UniRule"/>
</dbReference>
<evidence type="ECO:0000256" key="11">
    <source>
        <dbReference type="ARBA" id="ARBA00049375"/>
    </source>
</evidence>
<dbReference type="PANTHER" id="PTHR20861">
    <property type="entry name" value="HOMOSERINE/4-DIPHOSPHOCYTIDYL-2-C-METHYL-D-ERYTHRITOL KINASE"/>
    <property type="match status" value="1"/>
</dbReference>
<evidence type="ECO:0000256" key="3">
    <source>
        <dbReference type="ARBA" id="ARBA00012078"/>
    </source>
</evidence>
<evidence type="ECO:0000259" key="15">
    <source>
        <dbReference type="Pfam" id="PF08544"/>
    </source>
</evidence>
<evidence type="ECO:0000256" key="7">
    <source>
        <dbReference type="ARBA" id="ARBA00022697"/>
    </source>
</evidence>
<keyword evidence="13" id="KW-0963">Cytoplasm</keyword>